<sequence>MIAELISSGELKHHAGTKLIGRRHTPRHVIQEARDDDECNPKGKQGEGSARLDVLILKAVAEEPRKSNKTMSSLNDWQLWAQHLSRKSKQGVSIWHTNMTGHGKGDFQMVETWRVFEETSQRARASNKPPDSDDQDQDRNQHAKGSLSSARRLS</sequence>
<name>A0A0C9XC12_9AGAR</name>
<dbReference type="AlphaFoldDB" id="A0A0C9XC12"/>
<dbReference type="HOGENOM" id="CLU_1704507_0_0_1"/>
<protein>
    <submittedName>
        <fullName evidence="2">Uncharacterized protein</fullName>
    </submittedName>
</protein>
<feature type="region of interest" description="Disordered" evidence="1">
    <location>
        <begin position="118"/>
        <end position="154"/>
    </location>
</feature>
<evidence type="ECO:0000256" key="1">
    <source>
        <dbReference type="SAM" id="MobiDB-lite"/>
    </source>
</evidence>
<keyword evidence="3" id="KW-1185">Reference proteome</keyword>
<evidence type="ECO:0000313" key="2">
    <source>
        <dbReference type="EMBL" id="KIJ95306.1"/>
    </source>
</evidence>
<evidence type="ECO:0000313" key="3">
    <source>
        <dbReference type="Proteomes" id="UP000054477"/>
    </source>
</evidence>
<dbReference type="EMBL" id="KN838761">
    <property type="protein sequence ID" value="KIJ95306.1"/>
    <property type="molecule type" value="Genomic_DNA"/>
</dbReference>
<proteinExistence type="predicted"/>
<reference evidence="3" key="2">
    <citation type="submission" date="2015-01" db="EMBL/GenBank/DDBJ databases">
        <title>Evolutionary Origins and Diversification of the Mycorrhizal Mutualists.</title>
        <authorList>
            <consortium name="DOE Joint Genome Institute"/>
            <consortium name="Mycorrhizal Genomics Consortium"/>
            <person name="Kohler A."/>
            <person name="Kuo A."/>
            <person name="Nagy L.G."/>
            <person name="Floudas D."/>
            <person name="Copeland A."/>
            <person name="Barry K.W."/>
            <person name="Cichocki N."/>
            <person name="Veneault-Fourrey C."/>
            <person name="LaButti K."/>
            <person name="Lindquist E.A."/>
            <person name="Lipzen A."/>
            <person name="Lundell T."/>
            <person name="Morin E."/>
            <person name="Murat C."/>
            <person name="Riley R."/>
            <person name="Ohm R."/>
            <person name="Sun H."/>
            <person name="Tunlid A."/>
            <person name="Henrissat B."/>
            <person name="Grigoriev I.V."/>
            <person name="Hibbett D.S."/>
            <person name="Martin F."/>
        </authorList>
    </citation>
    <scope>NUCLEOTIDE SEQUENCE [LARGE SCALE GENOMIC DNA]</scope>
    <source>
        <strain evidence="3">LaAM-08-1</strain>
    </source>
</reference>
<organism evidence="2 3">
    <name type="scientific">Laccaria amethystina LaAM-08-1</name>
    <dbReference type="NCBI Taxonomy" id="1095629"/>
    <lineage>
        <taxon>Eukaryota</taxon>
        <taxon>Fungi</taxon>
        <taxon>Dikarya</taxon>
        <taxon>Basidiomycota</taxon>
        <taxon>Agaricomycotina</taxon>
        <taxon>Agaricomycetes</taxon>
        <taxon>Agaricomycetidae</taxon>
        <taxon>Agaricales</taxon>
        <taxon>Agaricineae</taxon>
        <taxon>Hydnangiaceae</taxon>
        <taxon>Laccaria</taxon>
    </lineage>
</organism>
<gene>
    <name evidence="2" type="ORF">K443DRAFT_11493</name>
</gene>
<accession>A0A0C9XC12</accession>
<dbReference type="Proteomes" id="UP000054477">
    <property type="component" value="Unassembled WGS sequence"/>
</dbReference>
<reference evidence="2 3" key="1">
    <citation type="submission" date="2014-04" db="EMBL/GenBank/DDBJ databases">
        <authorList>
            <consortium name="DOE Joint Genome Institute"/>
            <person name="Kuo A."/>
            <person name="Kohler A."/>
            <person name="Nagy L.G."/>
            <person name="Floudas D."/>
            <person name="Copeland A."/>
            <person name="Barry K.W."/>
            <person name="Cichocki N."/>
            <person name="Veneault-Fourrey C."/>
            <person name="LaButti K."/>
            <person name="Lindquist E.A."/>
            <person name="Lipzen A."/>
            <person name="Lundell T."/>
            <person name="Morin E."/>
            <person name="Murat C."/>
            <person name="Sun H."/>
            <person name="Tunlid A."/>
            <person name="Henrissat B."/>
            <person name="Grigoriev I.V."/>
            <person name="Hibbett D.S."/>
            <person name="Martin F."/>
            <person name="Nordberg H.P."/>
            <person name="Cantor M.N."/>
            <person name="Hua S.X."/>
        </authorList>
    </citation>
    <scope>NUCLEOTIDE SEQUENCE [LARGE SCALE GENOMIC DNA]</scope>
    <source>
        <strain evidence="2 3">LaAM-08-1</strain>
    </source>
</reference>